<sequence length="59" mass="6656">MMRPLKTTTAASTFTPSFGWAAKLPPGRAPCHREGWQRKANNNAHNRFSDPREAIATFR</sequence>
<gene>
    <name evidence="1" type="ORF">H3H32_02685</name>
</gene>
<dbReference type="RefSeq" id="WP_182461137.1">
    <property type="nucleotide sequence ID" value="NZ_CP059732.1"/>
</dbReference>
<keyword evidence="2" id="KW-1185">Reference proteome</keyword>
<reference evidence="1 2" key="1">
    <citation type="submission" date="2020-07" db="EMBL/GenBank/DDBJ databases">
        <title>Spirosoma foliorum sp. nov., isolated from the leaves on the Nejang mountain Korea, Republic of.</title>
        <authorList>
            <person name="Ho H."/>
            <person name="Lee Y.-J."/>
            <person name="Nurcahyanto D.-A."/>
            <person name="Kim S.-G."/>
        </authorList>
    </citation>
    <scope>NUCLEOTIDE SEQUENCE [LARGE SCALE GENOMIC DNA]</scope>
    <source>
        <strain evidence="1 2">PL0136</strain>
    </source>
</reference>
<dbReference type="EMBL" id="CP059732">
    <property type="protein sequence ID" value="QMW03881.1"/>
    <property type="molecule type" value="Genomic_DNA"/>
</dbReference>
<protein>
    <submittedName>
        <fullName evidence="1">Uncharacterized protein</fullName>
    </submittedName>
</protein>
<proteinExistence type="predicted"/>
<evidence type="ECO:0000313" key="1">
    <source>
        <dbReference type="EMBL" id="QMW03881.1"/>
    </source>
</evidence>
<evidence type="ECO:0000313" key="2">
    <source>
        <dbReference type="Proteomes" id="UP000515369"/>
    </source>
</evidence>
<name>A0A7G5GYD9_9BACT</name>
<dbReference type="AlphaFoldDB" id="A0A7G5GYD9"/>
<dbReference type="Proteomes" id="UP000515369">
    <property type="component" value="Chromosome"/>
</dbReference>
<organism evidence="1 2">
    <name type="scientific">Spirosoma foliorum</name>
    <dbReference type="NCBI Taxonomy" id="2710596"/>
    <lineage>
        <taxon>Bacteria</taxon>
        <taxon>Pseudomonadati</taxon>
        <taxon>Bacteroidota</taxon>
        <taxon>Cytophagia</taxon>
        <taxon>Cytophagales</taxon>
        <taxon>Cytophagaceae</taxon>
        <taxon>Spirosoma</taxon>
    </lineage>
</organism>
<accession>A0A7G5GYD9</accession>
<dbReference type="KEGG" id="sfol:H3H32_02685"/>